<dbReference type="GO" id="GO:0005829">
    <property type="term" value="C:cytosol"/>
    <property type="evidence" value="ECO:0007669"/>
    <property type="project" value="TreeGrafter"/>
</dbReference>
<keyword evidence="4" id="KW-1185">Reference proteome</keyword>
<dbReference type="Gene3D" id="2.60.260.20">
    <property type="entry name" value="Urease metallochaperone UreE, N-terminal domain"/>
    <property type="match status" value="1"/>
</dbReference>
<organism evidence="3 4">
    <name type="scientific">Apium graveolens</name>
    <name type="common">Celery</name>
    <dbReference type="NCBI Taxonomy" id="4045"/>
    <lineage>
        <taxon>Eukaryota</taxon>
        <taxon>Viridiplantae</taxon>
        <taxon>Streptophyta</taxon>
        <taxon>Embryophyta</taxon>
        <taxon>Tracheophyta</taxon>
        <taxon>Spermatophyta</taxon>
        <taxon>Magnoliopsida</taxon>
        <taxon>eudicotyledons</taxon>
        <taxon>Gunneridae</taxon>
        <taxon>Pentapetalae</taxon>
        <taxon>asterids</taxon>
        <taxon>campanulids</taxon>
        <taxon>Apiales</taxon>
        <taxon>Apiaceae</taxon>
        <taxon>Apioideae</taxon>
        <taxon>apioid superclade</taxon>
        <taxon>Apieae</taxon>
        <taxon>Apium</taxon>
    </lineage>
</organism>
<dbReference type="PROSITE" id="PS00636">
    <property type="entry name" value="DNAJ_1"/>
    <property type="match status" value="1"/>
</dbReference>
<dbReference type="Proteomes" id="UP000593563">
    <property type="component" value="Unassembled WGS sequence"/>
</dbReference>
<protein>
    <recommendedName>
        <fullName evidence="5">J domain-containing protein</fullName>
    </recommendedName>
</protein>
<dbReference type="AlphaFoldDB" id="A0A6L5BA45"/>
<gene>
    <name evidence="3" type="ORF">AG4045_017934</name>
</gene>
<accession>A0A6L5BA45</accession>
<evidence type="ECO:0000256" key="2">
    <source>
        <dbReference type="SAM" id="MobiDB-lite"/>
    </source>
</evidence>
<evidence type="ECO:0000313" key="4">
    <source>
        <dbReference type="Proteomes" id="UP000593563"/>
    </source>
</evidence>
<dbReference type="InterPro" id="IPR051339">
    <property type="entry name" value="DnaJ_subfamily_B"/>
</dbReference>
<proteinExistence type="predicted"/>
<evidence type="ECO:0000313" key="3">
    <source>
        <dbReference type="EMBL" id="KAF1002541.1"/>
    </source>
</evidence>
<dbReference type="SUPFAM" id="SSF46565">
    <property type="entry name" value="Chaperone J-domain"/>
    <property type="match status" value="1"/>
</dbReference>
<dbReference type="EMBL" id="WRXP01000945">
    <property type="protein sequence ID" value="KAF1002541.1"/>
    <property type="molecule type" value="Genomic_DNA"/>
</dbReference>
<comment type="caution">
    <text evidence="3">The sequence shown here is derived from an EMBL/GenBank/DDBJ whole genome shotgun (WGS) entry which is preliminary data.</text>
</comment>
<reference evidence="3" key="1">
    <citation type="submission" date="2020-01" db="EMBL/GenBank/DDBJ databases">
        <title>The Celery Genome Sequence Reveals Sequential Paleo-tetraploidization, Resistance Gene Elimination, Karyotype Evolution, and Functional Innovation in Apiales.</title>
        <authorList>
            <person name="Song X."/>
        </authorList>
    </citation>
    <scope>NUCLEOTIDE SEQUENCE</scope>
    <source>
        <tissue evidence="3">Leaf</tissue>
    </source>
</reference>
<keyword evidence="1" id="KW-0143">Chaperone</keyword>
<dbReference type="PANTHER" id="PTHR24078:SF553">
    <property type="entry name" value="DNAJ HOMOLOG SUBFAMILY B MEMBER 5"/>
    <property type="match status" value="1"/>
</dbReference>
<dbReference type="InterPro" id="IPR018253">
    <property type="entry name" value="DnaJ_domain_CS"/>
</dbReference>
<feature type="region of interest" description="Disordered" evidence="2">
    <location>
        <begin position="31"/>
        <end position="74"/>
    </location>
</feature>
<evidence type="ECO:0000256" key="1">
    <source>
        <dbReference type="ARBA" id="ARBA00023186"/>
    </source>
</evidence>
<sequence length="161" mass="18348">MEFDDSKFKILSDAFDVLSDPQKRVVYDVEHNGDEEGLIGQVPPPGDGSDGPNMYRSNRRSPYGNGLKSQVPTQSVGLDWPNMYRFNRWSPYGIGSKEKGSNLLQLKSYSRVQELDDPQRPARKEEILMIEIKPRWKKGTKITFSEKGDQKPAALPEVFQK</sequence>
<evidence type="ECO:0008006" key="5">
    <source>
        <dbReference type="Google" id="ProtNLM"/>
    </source>
</evidence>
<dbReference type="PANTHER" id="PTHR24078">
    <property type="entry name" value="DNAJ HOMOLOG SUBFAMILY C MEMBER"/>
    <property type="match status" value="1"/>
</dbReference>
<dbReference type="GO" id="GO:0051082">
    <property type="term" value="F:unfolded protein binding"/>
    <property type="evidence" value="ECO:0007669"/>
    <property type="project" value="TreeGrafter"/>
</dbReference>
<dbReference type="GO" id="GO:0051087">
    <property type="term" value="F:protein-folding chaperone binding"/>
    <property type="evidence" value="ECO:0007669"/>
    <property type="project" value="TreeGrafter"/>
</dbReference>
<name>A0A6L5BA45_APIGR</name>
<dbReference type="InterPro" id="IPR036869">
    <property type="entry name" value="J_dom_sf"/>
</dbReference>